<feature type="region of interest" description="Disordered" evidence="10">
    <location>
        <begin position="335"/>
        <end position="417"/>
    </location>
</feature>
<feature type="compositionally biased region" description="Polar residues" evidence="10">
    <location>
        <begin position="497"/>
        <end position="511"/>
    </location>
</feature>
<organism evidence="12 13">
    <name type="scientific">Ranatra chinensis</name>
    <dbReference type="NCBI Taxonomy" id="642074"/>
    <lineage>
        <taxon>Eukaryota</taxon>
        <taxon>Metazoa</taxon>
        <taxon>Ecdysozoa</taxon>
        <taxon>Arthropoda</taxon>
        <taxon>Hexapoda</taxon>
        <taxon>Insecta</taxon>
        <taxon>Pterygota</taxon>
        <taxon>Neoptera</taxon>
        <taxon>Paraneoptera</taxon>
        <taxon>Hemiptera</taxon>
        <taxon>Heteroptera</taxon>
        <taxon>Panheteroptera</taxon>
        <taxon>Nepomorpha</taxon>
        <taxon>Nepidae</taxon>
        <taxon>Ranatrinae</taxon>
        <taxon>Ranatra</taxon>
    </lineage>
</organism>
<evidence type="ECO:0000256" key="3">
    <source>
        <dbReference type="ARBA" id="ARBA00022606"/>
    </source>
</evidence>
<feature type="transmembrane region" description="Helical" evidence="11">
    <location>
        <begin position="49"/>
        <end position="69"/>
    </location>
</feature>
<dbReference type="GO" id="GO:0005886">
    <property type="term" value="C:plasma membrane"/>
    <property type="evidence" value="ECO:0007669"/>
    <property type="project" value="UniProtKB-SubCell"/>
</dbReference>
<sequence length="728" mass="82706">MIGVAYWVKVCPSVWSIGLWILDLFRVIWSKRESQFDWIMFSKETAIAWRIYLFFKVAVTWNIIVYLLIPSVIDAMLAIFTSDTRPYFVPVPLSEYLEVEGGQERSPYYYFVTLTSSVWLQVNAATCVGIQSVFCVLVVYTVAEIKMLKYHILQLRINSDRKFDESSPFTIGLIVREHQAIIRLYQEIKDYIGPQLAIQYFISSVSMCIGFYVMSTGRERVASEGVRKRLSMEAERERRVYKLSSDNWKTLTEAITAPPPPQSLATNVKVDISFINTKHKKSEQGSEKDAPFKTDYWDMFTKMFAPVEKTKDDGFRSEISKVQLRMETLERQLASLTREMDARGSMEERERRMLKREKKKKQIEYLNKADNSSKNVDTSTEQREAAKGNVEKVATPSNKTRQEPTHPNTVDEPVGDTVERSLPDVDQAFNGNFKASEKEVKTPNKQVDEIDKQYNIPSGNANETNRPLDKEDSSDDSSSDRKPQAPTDVFLVQHSPTMQSPCQPKQATKIVSENHKKRDKKRVKYKFFPFLKSTNKNFASAYGVSSTDSVVTVRMSSDGGLIVSEEEAELLDSLLRNREISRKEDDKTVALALINGEVTVGPRGDHSARTKLEGLGNKRHPGEVCVAAPSSFSSSEGTTTFSSSSEANLHWRGTDHSRVSTPSPSSESLYNSGTSLFVEPKILAHRNIEALITELRETIVKEVKKTWQRCLLQINYLVERAESAEPSH</sequence>
<keyword evidence="2" id="KW-1003">Cell membrane</keyword>
<feature type="compositionally biased region" description="Basic and acidic residues" evidence="10">
    <location>
        <begin position="338"/>
        <end position="351"/>
    </location>
</feature>
<dbReference type="GO" id="GO:0007608">
    <property type="term" value="P:sensory perception of smell"/>
    <property type="evidence" value="ECO:0007669"/>
    <property type="project" value="UniProtKB-KW"/>
</dbReference>
<evidence type="ECO:0000256" key="8">
    <source>
        <dbReference type="ARBA" id="ARBA00023170"/>
    </source>
</evidence>
<reference evidence="12 13" key="1">
    <citation type="submission" date="2024-07" db="EMBL/GenBank/DDBJ databases">
        <title>Chromosome-level genome assembly of the water stick insect Ranatra chinensis (Heteroptera: Nepidae).</title>
        <authorList>
            <person name="Liu X."/>
        </authorList>
    </citation>
    <scope>NUCLEOTIDE SEQUENCE [LARGE SCALE GENOMIC DNA]</scope>
    <source>
        <strain evidence="12">Cailab_2021Rc</strain>
        <tissue evidence="12">Muscle</tissue>
    </source>
</reference>
<name>A0ABD0Z2D9_9HEMI</name>
<evidence type="ECO:0000256" key="10">
    <source>
        <dbReference type="SAM" id="MobiDB-lite"/>
    </source>
</evidence>
<dbReference type="PANTHER" id="PTHR21137">
    <property type="entry name" value="ODORANT RECEPTOR"/>
    <property type="match status" value="1"/>
</dbReference>
<feature type="compositionally biased region" description="Polar residues" evidence="10">
    <location>
        <begin position="455"/>
        <end position="465"/>
    </location>
</feature>
<feature type="transmembrane region" description="Helical" evidence="11">
    <location>
        <begin position="6"/>
        <end position="29"/>
    </location>
</feature>
<keyword evidence="7 11" id="KW-0472">Membrane</keyword>
<protein>
    <submittedName>
        <fullName evidence="12">Uncharacterized protein</fullName>
    </submittedName>
</protein>
<keyword evidence="13" id="KW-1185">Reference proteome</keyword>
<keyword evidence="8" id="KW-0675">Receptor</keyword>
<feature type="compositionally biased region" description="Low complexity" evidence="10">
    <location>
        <begin position="630"/>
        <end position="646"/>
    </location>
</feature>
<comment type="subcellular location">
    <subcellularLocation>
        <location evidence="1">Cell membrane</location>
        <topology evidence="1">Multi-pass membrane protein</topology>
    </subcellularLocation>
</comment>
<dbReference type="PANTHER" id="PTHR21137:SF35">
    <property type="entry name" value="ODORANT RECEPTOR 19A-RELATED"/>
    <property type="match status" value="1"/>
</dbReference>
<gene>
    <name evidence="12" type="ORF">AAG570_009553</name>
</gene>
<keyword evidence="4 11" id="KW-0812">Transmembrane</keyword>
<dbReference type="GO" id="GO:0007165">
    <property type="term" value="P:signal transduction"/>
    <property type="evidence" value="ECO:0007669"/>
    <property type="project" value="UniProtKB-KW"/>
</dbReference>
<keyword evidence="6 11" id="KW-1133">Transmembrane helix</keyword>
<dbReference type="Pfam" id="PF02949">
    <property type="entry name" value="7tm_6"/>
    <property type="match status" value="1"/>
</dbReference>
<evidence type="ECO:0000256" key="1">
    <source>
        <dbReference type="ARBA" id="ARBA00004651"/>
    </source>
</evidence>
<evidence type="ECO:0000256" key="6">
    <source>
        <dbReference type="ARBA" id="ARBA00022989"/>
    </source>
</evidence>
<evidence type="ECO:0000313" key="13">
    <source>
        <dbReference type="Proteomes" id="UP001558652"/>
    </source>
</evidence>
<evidence type="ECO:0000256" key="9">
    <source>
        <dbReference type="ARBA" id="ARBA00023224"/>
    </source>
</evidence>
<feature type="region of interest" description="Disordered" evidence="10">
    <location>
        <begin position="430"/>
        <end position="484"/>
    </location>
</feature>
<feature type="region of interest" description="Disordered" evidence="10">
    <location>
        <begin position="497"/>
        <end position="516"/>
    </location>
</feature>
<proteinExistence type="predicted"/>
<accession>A0ABD0Z2D9</accession>
<dbReference type="Proteomes" id="UP001558652">
    <property type="component" value="Unassembled WGS sequence"/>
</dbReference>
<feature type="compositionally biased region" description="Basic and acidic residues" evidence="10">
    <location>
        <begin position="380"/>
        <end position="390"/>
    </location>
</feature>
<dbReference type="EMBL" id="JBFDAA010000004">
    <property type="protein sequence ID" value="KAL1137857.1"/>
    <property type="molecule type" value="Genomic_DNA"/>
</dbReference>
<keyword evidence="5" id="KW-0552">Olfaction</keyword>
<evidence type="ECO:0000256" key="4">
    <source>
        <dbReference type="ARBA" id="ARBA00022692"/>
    </source>
</evidence>
<keyword evidence="3" id="KW-0716">Sensory transduction</keyword>
<keyword evidence="9" id="KW-0807">Transducer</keyword>
<evidence type="ECO:0000256" key="5">
    <source>
        <dbReference type="ARBA" id="ARBA00022725"/>
    </source>
</evidence>
<feature type="compositionally biased region" description="Basic residues" evidence="10">
    <location>
        <begin position="352"/>
        <end position="361"/>
    </location>
</feature>
<dbReference type="InterPro" id="IPR004117">
    <property type="entry name" value="7tm6_olfct_rcpt"/>
</dbReference>
<feature type="compositionally biased region" description="Polar residues" evidence="10">
    <location>
        <begin position="369"/>
        <end position="379"/>
    </location>
</feature>
<feature type="region of interest" description="Disordered" evidence="10">
    <location>
        <begin position="629"/>
        <end position="670"/>
    </location>
</feature>
<dbReference type="AlphaFoldDB" id="A0ABD0Z2D9"/>
<evidence type="ECO:0000313" key="12">
    <source>
        <dbReference type="EMBL" id="KAL1137857.1"/>
    </source>
</evidence>
<feature type="compositionally biased region" description="Low complexity" evidence="10">
    <location>
        <begin position="659"/>
        <end position="670"/>
    </location>
</feature>
<comment type="caution">
    <text evidence="12">The sequence shown here is derived from an EMBL/GenBank/DDBJ whole genome shotgun (WGS) entry which is preliminary data.</text>
</comment>
<evidence type="ECO:0000256" key="2">
    <source>
        <dbReference type="ARBA" id="ARBA00022475"/>
    </source>
</evidence>
<feature type="transmembrane region" description="Helical" evidence="11">
    <location>
        <begin position="118"/>
        <end position="143"/>
    </location>
</feature>
<feature type="transmembrane region" description="Helical" evidence="11">
    <location>
        <begin position="196"/>
        <end position="214"/>
    </location>
</feature>
<evidence type="ECO:0000256" key="11">
    <source>
        <dbReference type="SAM" id="Phobius"/>
    </source>
</evidence>
<evidence type="ECO:0000256" key="7">
    <source>
        <dbReference type="ARBA" id="ARBA00023136"/>
    </source>
</evidence>
<feature type="compositionally biased region" description="Basic and acidic residues" evidence="10">
    <location>
        <begin position="435"/>
        <end position="452"/>
    </location>
</feature>